<dbReference type="SUPFAM" id="SSF52058">
    <property type="entry name" value="L domain-like"/>
    <property type="match status" value="1"/>
</dbReference>
<keyword evidence="2" id="KW-0677">Repeat</keyword>
<feature type="signal peptide" evidence="3">
    <location>
        <begin position="1"/>
        <end position="29"/>
    </location>
</feature>
<dbReference type="RefSeq" id="WP_004442268.1">
    <property type="nucleotide sequence ID" value="NZ_AKXB02000002.1"/>
</dbReference>
<organism evidence="5 6">
    <name type="scientific">Leptospira noguchii str. 2001034031</name>
    <dbReference type="NCBI Taxonomy" id="1193053"/>
    <lineage>
        <taxon>Bacteria</taxon>
        <taxon>Pseudomonadati</taxon>
        <taxon>Spirochaetota</taxon>
        <taxon>Spirochaetia</taxon>
        <taxon>Leptospirales</taxon>
        <taxon>Leptospiraceae</taxon>
        <taxon>Leptospira</taxon>
    </lineage>
</organism>
<dbReference type="InterPro" id="IPR055414">
    <property type="entry name" value="LRR_R13L4/SHOC2-like"/>
</dbReference>
<reference evidence="5 6" key="1">
    <citation type="submission" date="2013-01" db="EMBL/GenBank/DDBJ databases">
        <authorList>
            <person name="Harkins D.M."/>
            <person name="Durkin A.S."/>
            <person name="Brinkac L.M."/>
            <person name="Haft D.H."/>
            <person name="Selengut J.D."/>
            <person name="Sanka R."/>
            <person name="DePew J."/>
            <person name="Purushe J."/>
            <person name="Whelen A.C."/>
            <person name="Vinetz J.M."/>
            <person name="Sutton G.G."/>
            <person name="Nierman W.C."/>
            <person name="Fouts D.E."/>
        </authorList>
    </citation>
    <scope>NUCLEOTIDE SEQUENCE [LARGE SCALE GENOMIC DNA]</scope>
    <source>
        <strain evidence="5 6">2001034031</strain>
    </source>
</reference>
<dbReference type="SMART" id="SM00369">
    <property type="entry name" value="LRR_TYP"/>
    <property type="match status" value="2"/>
</dbReference>
<dbReference type="GO" id="GO:0005737">
    <property type="term" value="C:cytoplasm"/>
    <property type="evidence" value="ECO:0007669"/>
    <property type="project" value="TreeGrafter"/>
</dbReference>
<dbReference type="Gene3D" id="3.80.10.10">
    <property type="entry name" value="Ribonuclease Inhibitor"/>
    <property type="match status" value="1"/>
</dbReference>
<protein>
    <submittedName>
        <fullName evidence="5">Leucine rich repeat protein</fullName>
    </submittedName>
</protein>
<dbReference type="PROSITE" id="PS51450">
    <property type="entry name" value="LRR"/>
    <property type="match status" value="2"/>
</dbReference>
<evidence type="ECO:0000313" key="6">
    <source>
        <dbReference type="Proteomes" id="UP000012138"/>
    </source>
</evidence>
<evidence type="ECO:0000256" key="1">
    <source>
        <dbReference type="ARBA" id="ARBA00022614"/>
    </source>
</evidence>
<dbReference type="InterPro" id="IPR050216">
    <property type="entry name" value="LRR_domain-containing"/>
</dbReference>
<keyword evidence="3" id="KW-0732">Signal</keyword>
<dbReference type="PANTHER" id="PTHR48051:SF39">
    <property type="entry name" value="P53-INDUCED DEATH DOMAIN PROTEIN 1"/>
    <property type="match status" value="1"/>
</dbReference>
<feature type="chain" id="PRO_5004079002" evidence="3">
    <location>
        <begin position="30"/>
        <end position="149"/>
    </location>
</feature>
<dbReference type="EMBL" id="AKXB02000002">
    <property type="protein sequence ID" value="EMO91602.1"/>
    <property type="molecule type" value="Genomic_DNA"/>
</dbReference>
<accession>M6YB89</accession>
<feature type="domain" description="Disease resistance R13L4/SHOC-2-like LRR" evidence="4">
    <location>
        <begin position="41"/>
        <end position="129"/>
    </location>
</feature>
<dbReference type="InterPro" id="IPR003591">
    <property type="entry name" value="Leu-rich_rpt_typical-subtyp"/>
</dbReference>
<keyword evidence="1" id="KW-0433">Leucine-rich repeat</keyword>
<comment type="caution">
    <text evidence="5">The sequence shown here is derived from an EMBL/GenBank/DDBJ whole genome shotgun (WGS) entry which is preliminary data.</text>
</comment>
<evidence type="ECO:0000313" key="5">
    <source>
        <dbReference type="EMBL" id="EMO91602.1"/>
    </source>
</evidence>
<name>M6YB89_9LEPT</name>
<evidence type="ECO:0000256" key="3">
    <source>
        <dbReference type="SAM" id="SignalP"/>
    </source>
</evidence>
<dbReference type="InterPro" id="IPR032675">
    <property type="entry name" value="LRR_dom_sf"/>
</dbReference>
<gene>
    <name evidence="5" type="ORF">LEP1GSC024_0455</name>
</gene>
<dbReference type="InterPro" id="IPR001611">
    <property type="entry name" value="Leu-rich_rpt"/>
</dbReference>
<dbReference type="PANTHER" id="PTHR48051">
    <property type="match status" value="1"/>
</dbReference>
<evidence type="ECO:0000256" key="2">
    <source>
        <dbReference type="ARBA" id="ARBA00022737"/>
    </source>
</evidence>
<sequence>MNFQSINIRLNKRLTILLILICFSCKLQAQSKETQTYRNLTEALQNPKDVRILNLNGSKLATLSKEIGKLQNLQVLNLGFNQLTTLPNEVGQLQNLQELNLKFNQLATLPKEIGQQQKLRKLNLYNNPIASEKIERIRKLLPKCIIYFE</sequence>
<dbReference type="Proteomes" id="UP000012138">
    <property type="component" value="Unassembled WGS sequence"/>
</dbReference>
<evidence type="ECO:0000259" key="4">
    <source>
        <dbReference type="Pfam" id="PF23598"/>
    </source>
</evidence>
<dbReference type="Pfam" id="PF23598">
    <property type="entry name" value="LRR_14"/>
    <property type="match status" value="1"/>
</dbReference>
<proteinExistence type="predicted"/>
<dbReference type="AlphaFoldDB" id="M6YB89"/>